<protein>
    <submittedName>
        <fullName evidence="1">Uncharacterized protein</fullName>
    </submittedName>
</protein>
<proteinExistence type="predicted"/>
<comment type="caution">
    <text evidence="1">The sequence shown here is derived from an EMBL/GenBank/DDBJ whole genome shotgun (WGS) entry which is preliminary data.</text>
</comment>
<evidence type="ECO:0000313" key="1">
    <source>
        <dbReference type="EMBL" id="KAI0089624.1"/>
    </source>
</evidence>
<dbReference type="Proteomes" id="UP001055072">
    <property type="component" value="Unassembled WGS sequence"/>
</dbReference>
<organism evidence="1 2">
    <name type="scientific">Irpex rosettiformis</name>
    <dbReference type="NCBI Taxonomy" id="378272"/>
    <lineage>
        <taxon>Eukaryota</taxon>
        <taxon>Fungi</taxon>
        <taxon>Dikarya</taxon>
        <taxon>Basidiomycota</taxon>
        <taxon>Agaricomycotina</taxon>
        <taxon>Agaricomycetes</taxon>
        <taxon>Polyporales</taxon>
        <taxon>Irpicaceae</taxon>
        <taxon>Irpex</taxon>
    </lineage>
</organism>
<keyword evidence="2" id="KW-1185">Reference proteome</keyword>
<gene>
    <name evidence="1" type="ORF">BDY19DRAFT_993202</name>
</gene>
<dbReference type="EMBL" id="MU274910">
    <property type="protein sequence ID" value="KAI0089624.1"/>
    <property type="molecule type" value="Genomic_DNA"/>
</dbReference>
<evidence type="ECO:0000313" key="2">
    <source>
        <dbReference type="Proteomes" id="UP001055072"/>
    </source>
</evidence>
<accession>A0ACB8U643</accession>
<sequence>MHSNREEAIGLLDGTASPVEFEKEHYEPQVESKKNTATRWVTFLLFAFIALDVAIFGYVAKQLFYEDYSEELEIRNAYYGLDELYDPQWNLANSSHHDPIINLPRRLGMVDSSNPKKISPFEEHLTLTPYGRMSIPDHHLQVSDNMHMIYQFRVIDYGMDECQLALRLPELDDSKLLDPYVFRGDNNQALLDVCELDAPKLIDIPKLSWSSRPSCKQHVGTFDARPGIERTLAKFPCETATVRSFQLSCAPQNRDCFIDVWSSQNQTWGVFMYQHQTV</sequence>
<reference evidence="1" key="1">
    <citation type="journal article" date="2021" name="Environ. Microbiol.">
        <title>Gene family expansions and transcriptome signatures uncover fungal adaptations to wood decay.</title>
        <authorList>
            <person name="Hage H."/>
            <person name="Miyauchi S."/>
            <person name="Viragh M."/>
            <person name="Drula E."/>
            <person name="Min B."/>
            <person name="Chaduli D."/>
            <person name="Navarro D."/>
            <person name="Favel A."/>
            <person name="Norest M."/>
            <person name="Lesage-Meessen L."/>
            <person name="Balint B."/>
            <person name="Merenyi Z."/>
            <person name="de Eugenio L."/>
            <person name="Morin E."/>
            <person name="Martinez A.T."/>
            <person name="Baldrian P."/>
            <person name="Stursova M."/>
            <person name="Martinez M.J."/>
            <person name="Novotny C."/>
            <person name="Magnuson J.K."/>
            <person name="Spatafora J.W."/>
            <person name="Maurice S."/>
            <person name="Pangilinan J."/>
            <person name="Andreopoulos W."/>
            <person name="LaButti K."/>
            <person name="Hundley H."/>
            <person name="Na H."/>
            <person name="Kuo A."/>
            <person name="Barry K."/>
            <person name="Lipzen A."/>
            <person name="Henrissat B."/>
            <person name="Riley R."/>
            <person name="Ahrendt S."/>
            <person name="Nagy L.G."/>
            <person name="Grigoriev I.V."/>
            <person name="Martin F."/>
            <person name="Rosso M.N."/>
        </authorList>
    </citation>
    <scope>NUCLEOTIDE SEQUENCE</scope>
    <source>
        <strain evidence="1">CBS 384.51</strain>
    </source>
</reference>
<name>A0ACB8U643_9APHY</name>